<dbReference type="Gene3D" id="2.60.120.200">
    <property type="match status" value="1"/>
</dbReference>
<feature type="active site" description="Proton donor" evidence="4">
    <location>
        <position position="224"/>
    </location>
</feature>
<dbReference type="InterPro" id="IPR041542">
    <property type="entry name" value="GH43_C2"/>
</dbReference>
<reference evidence="9" key="1">
    <citation type="submission" date="2016-12" db="EMBL/GenBank/DDBJ databases">
        <authorList>
            <person name="Varghese N."/>
            <person name="Submissions S."/>
        </authorList>
    </citation>
    <scope>NUCLEOTIDE SEQUENCE [LARGE SCALE GENOMIC DNA]</scope>
    <source>
        <strain evidence="9">DSM 25035</strain>
    </source>
</reference>
<name>A0A1M7ZED8_9BACT</name>
<evidence type="ECO:0000256" key="6">
    <source>
        <dbReference type="RuleBase" id="RU361187"/>
    </source>
</evidence>
<dbReference type="GO" id="GO:0005975">
    <property type="term" value="P:carbohydrate metabolic process"/>
    <property type="evidence" value="ECO:0007669"/>
    <property type="project" value="InterPro"/>
</dbReference>
<dbReference type="Gene3D" id="2.115.10.20">
    <property type="entry name" value="Glycosyl hydrolase domain, family 43"/>
    <property type="match status" value="1"/>
</dbReference>
<evidence type="ECO:0000256" key="5">
    <source>
        <dbReference type="PIRSR" id="PIRSR606710-2"/>
    </source>
</evidence>
<comment type="similarity">
    <text evidence="1 6">Belongs to the glycosyl hydrolase 43 family.</text>
</comment>
<dbReference type="GO" id="GO:0004553">
    <property type="term" value="F:hydrolase activity, hydrolyzing O-glycosyl compounds"/>
    <property type="evidence" value="ECO:0007669"/>
    <property type="project" value="InterPro"/>
</dbReference>
<dbReference type="PANTHER" id="PTHR42812:SF5">
    <property type="entry name" value="ENDO-ARABINASE"/>
    <property type="match status" value="1"/>
</dbReference>
<feature type="active site" description="Proton acceptor" evidence="4">
    <location>
        <position position="58"/>
    </location>
</feature>
<dbReference type="CDD" id="cd08999">
    <property type="entry name" value="GH43_ABN-like"/>
    <property type="match status" value="1"/>
</dbReference>
<evidence type="ECO:0000256" key="3">
    <source>
        <dbReference type="ARBA" id="ARBA00023295"/>
    </source>
</evidence>
<feature type="site" description="Important for catalytic activity, responsible for pKa modulation of the active site Glu and correct orientation of both the proton donor and substrate" evidence="5">
    <location>
        <position position="164"/>
    </location>
</feature>
<dbReference type="STRING" id="1073327.SAMN04488108_2624"/>
<protein>
    <submittedName>
        <fullName evidence="8">Beta-xylosidase</fullName>
    </submittedName>
</protein>
<evidence type="ECO:0000256" key="2">
    <source>
        <dbReference type="ARBA" id="ARBA00022801"/>
    </source>
</evidence>
<proteinExistence type="inferred from homology"/>
<dbReference type="InterPro" id="IPR006710">
    <property type="entry name" value="Glyco_hydro_43"/>
</dbReference>
<evidence type="ECO:0000256" key="1">
    <source>
        <dbReference type="ARBA" id="ARBA00009865"/>
    </source>
</evidence>
<dbReference type="EMBL" id="FRXN01000003">
    <property type="protein sequence ID" value="SHO63247.1"/>
    <property type="molecule type" value="Genomic_DNA"/>
</dbReference>
<dbReference type="PANTHER" id="PTHR42812">
    <property type="entry name" value="BETA-XYLOSIDASE"/>
    <property type="match status" value="1"/>
</dbReference>
<dbReference type="SUPFAM" id="SSF75005">
    <property type="entry name" value="Arabinanase/levansucrase/invertase"/>
    <property type="match status" value="1"/>
</dbReference>
<evidence type="ECO:0000259" key="7">
    <source>
        <dbReference type="Pfam" id="PF17851"/>
    </source>
</evidence>
<dbReference type="Proteomes" id="UP000184609">
    <property type="component" value="Unassembled WGS sequence"/>
</dbReference>
<dbReference type="InterPro" id="IPR023296">
    <property type="entry name" value="Glyco_hydro_beta-prop_sf"/>
</dbReference>
<dbReference type="OrthoDB" id="9801455at2"/>
<evidence type="ECO:0000313" key="8">
    <source>
        <dbReference type="EMBL" id="SHO63247.1"/>
    </source>
</evidence>
<sequence length="524" mass="59103">MKLTFLLFKSFSFSNFQKMTKTAFLTLCFSAALLACSPIQEEKTPFVQQQVIPGELPDPSMIEVDGVFYATGSSNDWGPFYPIYQSKDLKNWDFVDYVFREKPNWTLNSFWAPELFYKDGKFYCYYTARRTDGVSCIGVASTDDISKGFEDHGVIIEWGEEAIDAFVYQEGEDLYITWKAYGLTEGKPIQLLGSKLSKDGLSLEGEAFEVVTAEAESWERGGIEGQTILEHDGYLYMLYSGNACCGANCDYQVGVARAKTMEGPWEKYDGNPILVGNENWKCPGHGTALQKGEDWYYLYHAYPSTGFPNIGRTVLLSQIEWDKNKGWPYFNAESDRGLIVQDFRDDFDGNELNPKWRFDVGIENVSYELSKRKLELKDDSNGQYPAFLGISPDAANGTFETIVEIGGDALKSLTFYVTRDNNLGIGAQGDSLIIWKQSGGNWEELEKIELEPSEKVYLNAQMKEGKEFVFSYSLDGNSWTDLATNVIGDNLAWWSWGMKAGISVKADSATDNQMGSFEAFQIKY</sequence>
<organism evidence="8 9">
    <name type="scientific">Algoriphagus zhangzhouensis</name>
    <dbReference type="NCBI Taxonomy" id="1073327"/>
    <lineage>
        <taxon>Bacteria</taxon>
        <taxon>Pseudomonadati</taxon>
        <taxon>Bacteroidota</taxon>
        <taxon>Cytophagia</taxon>
        <taxon>Cytophagales</taxon>
        <taxon>Cyclobacteriaceae</taxon>
        <taxon>Algoriphagus</taxon>
    </lineage>
</organism>
<gene>
    <name evidence="8" type="ORF">SAMN04488108_2624</name>
</gene>
<dbReference type="InterPro" id="IPR051795">
    <property type="entry name" value="Glycosyl_Hydrlase_43"/>
</dbReference>
<evidence type="ECO:0000313" key="9">
    <source>
        <dbReference type="Proteomes" id="UP000184609"/>
    </source>
</evidence>
<dbReference type="Pfam" id="PF04616">
    <property type="entry name" value="Glyco_hydro_43"/>
    <property type="match status" value="1"/>
</dbReference>
<dbReference type="Pfam" id="PF17851">
    <property type="entry name" value="GH43_C2"/>
    <property type="match status" value="1"/>
</dbReference>
<keyword evidence="2 6" id="KW-0378">Hydrolase</keyword>
<dbReference type="AlphaFoldDB" id="A0A1M7ZED8"/>
<keyword evidence="9" id="KW-1185">Reference proteome</keyword>
<keyword evidence="3 6" id="KW-0326">Glycosidase</keyword>
<dbReference type="SUPFAM" id="SSF49899">
    <property type="entry name" value="Concanavalin A-like lectins/glucanases"/>
    <property type="match status" value="1"/>
</dbReference>
<accession>A0A1M7ZED8</accession>
<feature type="domain" description="Beta-xylosidase C-terminal Concanavalin A-like" evidence="7">
    <location>
        <begin position="344"/>
        <end position="521"/>
    </location>
</feature>
<dbReference type="InterPro" id="IPR013320">
    <property type="entry name" value="ConA-like_dom_sf"/>
</dbReference>
<evidence type="ECO:0000256" key="4">
    <source>
        <dbReference type="PIRSR" id="PIRSR606710-1"/>
    </source>
</evidence>